<sequence length="123" mass="13580">MEGMNSTISSIVAETKSIRTDIAGFQTGVLGLEQHVTAIEDHINTARYRDQEIICLHSKLIDLDNRSCGDNGHFIGIREQAEGADIQAFLRCTLPNLTGILFNPTLEFQRTRHLGPKRSDGAS</sequence>
<evidence type="ECO:0000313" key="1">
    <source>
        <dbReference type="EMBL" id="KAJ1215455.1"/>
    </source>
</evidence>
<accession>A0AAV7WRQ6</accession>
<dbReference type="AlphaFoldDB" id="A0AAV7WRQ6"/>
<reference evidence="1" key="1">
    <citation type="journal article" date="2022" name="bioRxiv">
        <title>Sequencing and chromosome-scale assembly of the giantPleurodeles waltlgenome.</title>
        <authorList>
            <person name="Brown T."/>
            <person name="Elewa A."/>
            <person name="Iarovenko S."/>
            <person name="Subramanian E."/>
            <person name="Araus A.J."/>
            <person name="Petzold A."/>
            <person name="Susuki M."/>
            <person name="Suzuki K.-i.T."/>
            <person name="Hayashi T."/>
            <person name="Toyoda A."/>
            <person name="Oliveira C."/>
            <person name="Osipova E."/>
            <person name="Leigh N.D."/>
            <person name="Simon A."/>
            <person name="Yun M.H."/>
        </authorList>
    </citation>
    <scope>NUCLEOTIDE SEQUENCE</scope>
    <source>
        <strain evidence="1">20211129_DDA</strain>
        <tissue evidence="1">Liver</tissue>
    </source>
</reference>
<comment type="caution">
    <text evidence="1">The sequence shown here is derived from an EMBL/GenBank/DDBJ whole genome shotgun (WGS) entry which is preliminary data.</text>
</comment>
<gene>
    <name evidence="1" type="ORF">NDU88_003064</name>
</gene>
<organism evidence="1 2">
    <name type="scientific">Pleurodeles waltl</name>
    <name type="common">Iberian ribbed newt</name>
    <dbReference type="NCBI Taxonomy" id="8319"/>
    <lineage>
        <taxon>Eukaryota</taxon>
        <taxon>Metazoa</taxon>
        <taxon>Chordata</taxon>
        <taxon>Craniata</taxon>
        <taxon>Vertebrata</taxon>
        <taxon>Euteleostomi</taxon>
        <taxon>Amphibia</taxon>
        <taxon>Batrachia</taxon>
        <taxon>Caudata</taxon>
        <taxon>Salamandroidea</taxon>
        <taxon>Salamandridae</taxon>
        <taxon>Pleurodelinae</taxon>
        <taxon>Pleurodeles</taxon>
    </lineage>
</organism>
<dbReference type="EMBL" id="JANPWB010000001">
    <property type="protein sequence ID" value="KAJ1215455.1"/>
    <property type="molecule type" value="Genomic_DNA"/>
</dbReference>
<evidence type="ECO:0000313" key="2">
    <source>
        <dbReference type="Proteomes" id="UP001066276"/>
    </source>
</evidence>
<keyword evidence="2" id="KW-1185">Reference proteome</keyword>
<proteinExistence type="predicted"/>
<name>A0AAV7WRQ6_PLEWA</name>
<dbReference type="Proteomes" id="UP001066276">
    <property type="component" value="Chromosome 1_1"/>
</dbReference>
<protein>
    <submittedName>
        <fullName evidence="1">Uncharacterized protein</fullName>
    </submittedName>
</protein>